<gene>
    <name evidence="2" type="ORF">MNBD_ALPHA11-1498</name>
</gene>
<evidence type="ECO:0000259" key="1">
    <source>
        <dbReference type="Pfam" id="PF21926"/>
    </source>
</evidence>
<dbReference type="InterPro" id="IPR016181">
    <property type="entry name" value="Acyl_CoA_acyltransferase"/>
</dbReference>
<evidence type="ECO:0000313" key="2">
    <source>
        <dbReference type="EMBL" id="VAW17109.1"/>
    </source>
</evidence>
<dbReference type="EMBL" id="UOEQ01000126">
    <property type="protein sequence ID" value="VAW17109.1"/>
    <property type="molecule type" value="Genomic_DNA"/>
</dbReference>
<feature type="domain" description="N-acyl amino acid synthase FeeM catalytic core" evidence="1">
    <location>
        <begin position="36"/>
        <end position="193"/>
    </location>
</feature>
<dbReference type="SUPFAM" id="SSF55729">
    <property type="entry name" value="Acyl-CoA N-acyltransferases (Nat)"/>
    <property type="match status" value="1"/>
</dbReference>
<sequence length="249" mass="28702">MSSISEKRTRFASSLLDILESVTYRRVAFKDQFDPVYRLRYEAYRREDFIGVNSNKIVFDEHDEAPNVYCYGVYIEERLISSIRFHHVTPEQRTSPSALVFPDTLKDMLDQGISYVDPSRFTADYEASLAYPALPFLTLRIVAMASEYFDVKYCISSVRVEHAAFYRRVFGSKRMPGIGYYPGLSFPMHLYAAEVEKIGGQVAKRFPFMMSTKKERENLFGKGGGKGSLMVVPTARQAHEENDEWEKNQ</sequence>
<organism evidence="2">
    <name type="scientific">hydrothermal vent metagenome</name>
    <dbReference type="NCBI Taxonomy" id="652676"/>
    <lineage>
        <taxon>unclassified sequences</taxon>
        <taxon>metagenomes</taxon>
        <taxon>ecological metagenomes</taxon>
    </lineage>
</organism>
<accession>A0A3B0TY82</accession>
<dbReference type="Pfam" id="PF21926">
    <property type="entry name" value="FeeM"/>
    <property type="match status" value="1"/>
</dbReference>
<dbReference type="AlphaFoldDB" id="A0A3B0TY82"/>
<name>A0A3B0TY82_9ZZZZ</name>
<proteinExistence type="predicted"/>
<dbReference type="InterPro" id="IPR054597">
    <property type="entry name" value="FeeM_cat"/>
</dbReference>
<dbReference type="Gene3D" id="3.40.630.30">
    <property type="match status" value="1"/>
</dbReference>
<protein>
    <recommendedName>
        <fullName evidence="1">N-acyl amino acid synthase FeeM catalytic core domain-containing protein</fullName>
    </recommendedName>
</protein>
<reference evidence="2" key="1">
    <citation type="submission" date="2018-06" db="EMBL/GenBank/DDBJ databases">
        <authorList>
            <person name="Zhirakovskaya E."/>
        </authorList>
    </citation>
    <scope>NUCLEOTIDE SEQUENCE</scope>
</reference>